<dbReference type="GO" id="GO:0010811">
    <property type="term" value="P:positive regulation of cell-substrate adhesion"/>
    <property type="evidence" value="ECO:0007669"/>
    <property type="project" value="TreeGrafter"/>
</dbReference>
<dbReference type="Proteomes" id="UP000053309">
    <property type="component" value="Unassembled WGS sequence"/>
</dbReference>
<sequence>LSPFLPTATSESILESFTPKTSRPFQWPRVTLAPKDTHPGPSKPKTSPSSRIPPTRASPKESRRVSSKPRPSPSPDVAHTKPAPKEPQHTPFKPKASPIPDAPHSKPAIHQTTPQPIITKSSTTTEHSRATMAPHKTRLTSARPKPSDKSQTRPALSKTTLAPARTKTPGLPKWIVPTTGRVAVQKIRNFVSRILKMFPSILRWLTTSPGPQHAPIPPVKPTQMRRKPLPPNTVTGKPGSPVNALLPQFPPPVTIAKPAGPTPPVRTGTSYKTPTAFATPEYYVDATVFSSSPTSETDSSGKPRYQAPHVKYMKKDDDVPCSITSSLEHFPQEEAGSKEEPTRPPQNPPTNLTVVTVEGCPTFVILDWEKPDNDTVTEYEVVSTENGASDGEKEKSIITTNQTHSTVENLKPDTSYEFHVKPRNPLGEGPSSNVVTFSTESADPRVSEPISMGKDAIWTEIPFNSDTYSECKGKQYVKRTWYKKFVGVQLCNSLRYKIYLSDSLTGKFYNIGDQRGHGEDHCQFVDSFLDGRTGQQDDLPVKDGFFRAVRQEPVKFGKIGGETHINYVRWYECGTSIPGKW</sequence>
<dbReference type="SMART" id="SM00060">
    <property type="entry name" value="FN3"/>
    <property type="match status" value="1"/>
</dbReference>
<name>A0A087VDH1_BALRE</name>
<dbReference type="InterPro" id="IPR003961">
    <property type="entry name" value="FN3_dom"/>
</dbReference>
<dbReference type="Pfam" id="PF00041">
    <property type="entry name" value="fn3"/>
    <property type="match status" value="1"/>
</dbReference>
<reference evidence="3 4" key="1">
    <citation type="submission" date="2014-04" db="EMBL/GenBank/DDBJ databases">
        <title>Genome evolution of avian class.</title>
        <authorList>
            <person name="Zhang G."/>
            <person name="Li C."/>
        </authorList>
    </citation>
    <scope>NUCLEOTIDE SEQUENCE [LARGE SCALE GENOMIC DNA]</scope>
    <source>
        <strain evidence="3">BGI_N312</strain>
    </source>
</reference>
<dbReference type="EMBL" id="KL489133">
    <property type="protein sequence ID" value="KFO10663.1"/>
    <property type="molecule type" value="Genomic_DNA"/>
</dbReference>
<feature type="non-terminal residue" evidence="3">
    <location>
        <position position="581"/>
    </location>
</feature>
<feature type="compositionally biased region" description="Basic and acidic residues" evidence="1">
    <location>
        <begin position="330"/>
        <end position="342"/>
    </location>
</feature>
<feature type="compositionally biased region" description="Low complexity" evidence="1">
    <location>
        <begin position="39"/>
        <end position="57"/>
    </location>
</feature>
<feature type="domain" description="Fibronectin type-III" evidence="2">
    <location>
        <begin position="348"/>
        <end position="442"/>
    </location>
</feature>
<feature type="compositionally biased region" description="Polar residues" evidence="1">
    <location>
        <begin position="7"/>
        <end position="24"/>
    </location>
</feature>
<dbReference type="AlphaFoldDB" id="A0A087VDH1"/>
<dbReference type="PANTHER" id="PTHR23197">
    <property type="entry name" value="TARSH-RELATED FIBRONECTIN DOMAIN-CONTAINING"/>
    <property type="match status" value="1"/>
</dbReference>
<evidence type="ECO:0000256" key="1">
    <source>
        <dbReference type="SAM" id="MobiDB-lite"/>
    </source>
</evidence>
<feature type="compositionally biased region" description="Polar residues" evidence="1">
    <location>
        <begin position="110"/>
        <end position="125"/>
    </location>
</feature>
<dbReference type="InterPro" id="IPR036116">
    <property type="entry name" value="FN3_sf"/>
</dbReference>
<organism evidence="3 4">
    <name type="scientific">Balearica regulorum gibbericeps</name>
    <name type="common">East African grey crowned-crane</name>
    <dbReference type="NCBI Taxonomy" id="100784"/>
    <lineage>
        <taxon>Eukaryota</taxon>
        <taxon>Metazoa</taxon>
        <taxon>Chordata</taxon>
        <taxon>Craniata</taxon>
        <taxon>Vertebrata</taxon>
        <taxon>Euteleostomi</taxon>
        <taxon>Archelosauria</taxon>
        <taxon>Archosauria</taxon>
        <taxon>Dinosauria</taxon>
        <taxon>Saurischia</taxon>
        <taxon>Theropoda</taxon>
        <taxon>Coelurosauria</taxon>
        <taxon>Aves</taxon>
        <taxon>Neognathae</taxon>
        <taxon>Neoaves</taxon>
        <taxon>Gruiformes</taxon>
        <taxon>Gruidae</taxon>
        <taxon>Balearica</taxon>
    </lineage>
</organism>
<feature type="region of interest" description="Disordered" evidence="1">
    <location>
        <begin position="330"/>
        <end position="354"/>
    </location>
</feature>
<dbReference type="CDD" id="cd00063">
    <property type="entry name" value="FN3"/>
    <property type="match status" value="1"/>
</dbReference>
<evidence type="ECO:0000313" key="4">
    <source>
        <dbReference type="Proteomes" id="UP000053309"/>
    </source>
</evidence>
<feature type="non-terminal residue" evidence="3">
    <location>
        <position position="1"/>
    </location>
</feature>
<feature type="region of interest" description="Disordered" evidence="1">
    <location>
        <begin position="1"/>
        <end position="172"/>
    </location>
</feature>
<accession>A0A087VDH1</accession>
<dbReference type="GO" id="GO:0030198">
    <property type="term" value="P:extracellular matrix organization"/>
    <property type="evidence" value="ECO:0007669"/>
    <property type="project" value="TreeGrafter"/>
</dbReference>
<dbReference type="SUPFAM" id="SSF49265">
    <property type="entry name" value="Fibronectin type III"/>
    <property type="match status" value="1"/>
</dbReference>
<dbReference type="PROSITE" id="PS50853">
    <property type="entry name" value="FN3"/>
    <property type="match status" value="1"/>
</dbReference>
<dbReference type="PANTHER" id="PTHR23197:SF10">
    <property type="entry name" value="TARGET OF NESH-SH3"/>
    <property type="match status" value="1"/>
</dbReference>
<keyword evidence="4" id="KW-1185">Reference proteome</keyword>
<dbReference type="InterPro" id="IPR049109">
    <property type="entry name" value="TARSH/FNDC1_C"/>
</dbReference>
<dbReference type="Gene3D" id="2.60.40.10">
    <property type="entry name" value="Immunoglobulins"/>
    <property type="match status" value="1"/>
</dbReference>
<dbReference type="InterPro" id="IPR013783">
    <property type="entry name" value="Ig-like_fold"/>
</dbReference>
<evidence type="ECO:0000313" key="3">
    <source>
        <dbReference type="EMBL" id="KFO10663.1"/>
    </source>
</evidence>
<protein>
    <submittedName>
        <fullName evidence="3">Fibronectin type III domain-containing protein 1</fullName>
    </submittedName>
</protein>
<gene>
    <name evidence="3" type="ORF">N312_13787</name>
</gene>
<dbReference type="Pfam" id="PF21731">
    <property type="entry name" value="TARSH_C"/>
    <property type="match status" value="1"/>
</dbReference>
<proteinExistence type="predicted"/>
<evidence type="ECO:0000259" key="2">
    <source>
        <dbReference type="PROSITE" id="PS50853"/>
    </source>
</evidence>